<sequence length="344" mass="37311">MRGAALTAVAVAAASAVAVALVGTSSDERGARASGPSAEETRVQSLAARRFLLAAADSLDKDTKPLPTGRWWRQRVVEGQAFHVGRGRGYTVDMEVEKDSWQSRTEHERPTEYVDENGRTVTPPPRLRHLSFARTRPVVPQTPADEAAWRTAGAPVRWQTTADGDKVNLTRDNTRPPQYEGSPYVQTPDRDATGHDAVPDVNERLRVGRDPAAFVAAMRAAPGFLEDSAQRLRAGSRFLGDKLATPRARAAAFRALAALPGVRSVGTVKDARGRSGIALAPPWIDRVDGTVVEYQLILDPRTYDILGDQMLVKRSGRNGVPAGALFSYGYVLEEGWTNTTPPSH</sequence>
<evidence type="ECO:0000313" key="4">
    <source>
        <dbReference type="Proteomes" id="UP000261811"/>
    </source>
</evidence>
<feature type="compositionally biased region" description="Basic and acidic residues" evidence="1">
    <location>
        <begin position="99"/>
        <end position="118"/>
    </location>
</feature>
<keyword evidence="4" id="KW-1185">Reference proteome</keyword>
<comment type="caution">
    <text evidence="3">The sequence shown here is derived from an EMBL/GenBank/DDBJ whole genome shotgun (WGS) entry which is preliminary data.</text>
</comment>
<evidence type="ECO:0000256" key="1">
    <source>
        <dbReference type="SAM" id="MobiDB-lite"/>
    </source>
</evidence>
<evidence type="ECO:0008006" key="5">
    <source>
        <dbReference type="Google" id="ProtNLM"/>
    </source>
</evidence>
<name>A0A372JQD4_9ACTN</name>
<dbReference type="Proteomes" id="UP000261811">
    <property type="component" value="Unassembled WGS sequence"/>
</dbReference>
<keyword evidence="2" id="KW-0732">Signal</keyword>
<dbReference type="AlphaFoldDB" id="A0A372JQD4"/>
<gene>
    <name evidence="3" type="ORF">DZF91_07715</name>
</gene>
<feature type="signal peptide" evidence="2">
    <location>
        <begin position="1"/>
        <end position="20"/>
    </location>
</feature>
<dbReference type="EMBL" id="QURH01000146">
    <property type="protein sequence ID" value="RFU42227.1"/>
    <property type="molecule type" value="Genomic_DNA"/>
</dbReference>
<protein>
    <recommendedName>
        <fullName evidence="5">CU044_5270 family protein</fullName>
    </recommendedName>
</protein>
<feature type="region of interest" description="Disordered" evidence="1">
    <location>
        <begin position="166"/>
        <end position="197"/>
    </location>
</feature>
<proteinExistence type="predicted"/>
<feature type="region of interest" description="Disordered" evidence="1">
    <location>
        <begin position="99"/>
        <end position="126"/>
    </location>
</feature>
<evidence type="ECO:0000313" key="3">
    <source>
        <dbReference type="EMBL" id="RFU42227.1"/>
    </source>
</evidence>
<evidence type="ECO:0000256" key="2">
    <source>
        <dbReference type="SAM" id="SignalP"/>
    </source>
</evidence>
<accession>A0A372JQD4</accession>
<dbReference type="OrthoDB" id="3461799at2"/>
<reference evidence="3 4" key="1">
    <citation type="submission" date="2018-08" db="EMBL/GenBank/DDBJ databases">
        <title>Actinomadura jelena sp. nov., a novel Actinomycete isolated from soil in Chad.</title>
        <authorList>
            <person name="Shi L."/>
        </authorList>
    </citation>
    <scope>NUCLEOTIDE SEQUENCE [LARGE SCALE GENOMIC DNA]</scope>
    <source>
        <strain evidence="3 4">NEAU-G17</strain>
    </source>
</reference>
<feature type="compositionally biased region" description="Basic and acidic residues" evidence="1">
    <location>
        <begin position="188"/>
        <end position="197"/>
    </location>
</feature>
<organism evidence="3 4">
    <name type="scientific">Actinomadura logoneensis</name>
    <dbReference type="NCBI Taxonomy" id="2293572"/>
    <lineage>
        <taxon>Bacteria</taxon>
        <taxon>Bacillati</taxon>
        <taxon>Actinomycetota</taxon>
        <taxon>Actinomycetes</taxon>
        <taxon>Streptosporangiales</taxon>
        <taxon>Thermomonosporaceae</taxon>
        <taxon>Actinomadura</taxon>
    </lineage>
</organism>
<feature type="chain" id="PRO_5039662647" description="CU044_5270 family protein" evidence="2">
    <location>
        <begin position="21"/>
        <end position="344"/>
    </location>
</feature>